<dbReference type="PROSITE" id="PS51375">
    <property type="entry name" value="PPR"/>
    <property type="match status" value="1"/>
</dbReference>
<evidence type="ECO:0000313" key="4">
    <source>
        <dbReference type="Proteomes" id="UP000604046"/>
    </source>
</evidence>
<feature type="repeat" description="PPR" evidence="2">
    <location>
        <begin position="398"/>
        <end position="432"/>
    </location>
</feature>
<dbReference type="EMBL" id="CAJNDS010002100">
    <property type="protein sequence ID" value="CAE7326117.1"/>
    <property type="molecule type" value="Genomic_DNA"/>
</dbReference>
<evidence type="ECO:0000256" key="1">
    <source>
        <dbReference type="ARBA" id="ARBA00022737"/>
    </source>
</evidence>
<dbReference type="Proteomes" id="UP000604046">
    <property type="component" value="Unassembled WGS sequence"/>
</dbReference>
<keyword evidence="4" id="KW-1185">Reference proteome</keyword>
<evidence type="ECO:0000256" key="2">
    <source>
        <dbReference type="PROSITE-ProRule" id="PRU00708"/>
    </source>
</evidence>
<reference evidence="3" key="1">
    <citation type="submission" date="2021-02" db="EMBL/GenBank/DDBJ databases">
        <authorList>
            <person name="Dougan E. K."/>
            <person name="Rhodes N."/>
            <person name="Thang M."/>
            <person name="Chan C."/>
        </authorList>
    </citation>
    <scope>NUCLEOTIDE SEQUENCE</scope>
</reference>
<dbReference type="InterPro" id="IPR011990">
    <property type="entry name" value="TPR-like_helical_dom_sf"/>
</dbReference>
<keyword evidence="1" id="KW-0677">Repeat</keyword>
<dbReference type="PANTHER" id="PTHR47447">
    <property type="entry name" value="OS03G0856100 PROTEIN"/>
    <property type="match status" value="1"/>
</dbReference>
<gene>
    <name evidence="3" type="ORF">SNAT2548_LOCUS17072</name>
</gene>
<name>A0A812NVB7_9DINO</name>
<evidence type="ECO:0008006" key="5">
    <source>
        <dbReference type="Google" id="ProtNLM"/>
    </source>
</evidence>
<organism evidence="3 4">
    <name type="scientific">Symbiodinium natans</name>
    <dbReference type="NCBI Taxonomy" id="878477"/>
    <lineage>
        <taxon>Eukaryota</taxon>
        <taxon>Sar</taxon>
        <taxon>Alveolata</taxon>
        <taxon>Dinophyceae</taxon>
        <taxon>Suessiales</taxon>
        <taxon>Symbiodiniaceae</taxon>
        <taxon>Symbiodinium</taxon>
    </lineage>
</organism>
<dbReference type="AlphaFoldDB" id="A0A812NVB7"/>
<proteinExistence type="predicted"/>
<dbReference type="Gene3D" id="1.25.40.10">
    <property type="entry name" value="Tetratricopeptide repeat domain"/>
    <property type="match status" value="4"/>
</dbReference>
<comment type="caution">
    <text evidence="3">The sequence shown here is derived from an EMBL/GenBank/DDBJ whole genome shotgun (WGS) entry which is preliminary data.</text>
</comment>
<dbReference type="InterPro" id="IPR002885">
    <property type="entry name" value="PPR_rpt"/>
</dbReference>
<sequence length="455" mass="47887">MPGAAGAVEPNMVTYNSAMSGFERVAGWPQALDLLRCASLSRQKLDEVSFNTAASVCSSEGGWLRALDLLQCMALRSLPRRRVGLNAGLKALRARWERGCLLLRLEQPDLVAFNTAIASLTAESWARGLDLVGVLPEARLCASLATYVSALTLLGQGSAWRRAVEGLDACRLAGQEPTLALRSSLLSALSKVLRWTEALDIFAKVTEVDDRCRASILQALPSRWARALGLLSGPPPGNRSLAAAAGACQESWALCLELLGWLGARGSQDFAATTSVAIAAADKASQWEPALGLLGRASPRTRDEVTCTAVLSAARASGAWPMALALLAAMEPGRLHPTDVTFNVAVAAASSGQRWALALRLALAATRGANAALQALRDAWRRALARLALMPACGVLADCISFNSLLAALGLDGRWRWALACAGQMPRHELSPDELTLGACISACAVCCGPEGARA</sequence>
<protein>
    <recommendedName>
        <fullName evidence="5">Pentatricopeptide repeat-containing protein, chloroplastic</fullName>
    </recommendedName>
</protein>
<evidence type="ECO:0000313" key="3">
    <source>
        <dbReference type="EMBL" id="CAE7326117.1"/>
    </source>
</evidence>
<dbReference type="PANTHER" id="PTHR47447:SF17">
    <property type="entry name" value="OS12G0638900 PROTEIN"/>
    <property type="match status" value="1"/>
</dbReference>
<accession>A0A812NVB7</accession>